<evidence type="ECO:0000313" key="12">
    <source>
        <dbReference type="Proteomes" id="UP000007755"/>
    </source>
</evidence>
<feature type="transmembrane region" description="Helical" evidence="10">
    <location>
        <begin position="224"/>
        <end position="252"/>
    </location>
</feature>
<dbReference type="GO" id="GO:0007165">
    <property type="term" value="P:signal transduction"/>
    <property type="evidence" value="ECO:0007669"/>
    <property type="project" value="UniProtKB-KW"/>
</dbReference>
<proteinExistence type="predicted"/>
<dbReference type="AlphaFoldDB" id="F4WRM9"/>
<dbReference type="Pfam" id="PF02949">
    <property type="entry name" value="7tm_6"/>
    <property type="match status" value="4"/>
</dbReference>
<comment type="subcellular location">
    <subcellularLocation>
        <location evidence="1">Cell membrane</location>
        <topology evidence="1">Multi-pass membrane protein</topology>
    </subcellularLocation>
</comment>
<protein>
    <recommendedName>
        <fullName evidence="13">Odorant receptor 13a</fullName>
    </recommendedName>
</protein>
<feature type="transmembrane region" description="Helical" evidence="10">
    <location>
        <begin position="167"/>
        <end position="185"/>
    </location>
</feature>
<evidence type="ECO:0000256" key="1">
    <source>
        <dbReference type="ARBA" id="ARBA00004651"/>
    </source>
</evidence>
<feature type="transmembrane region" description="Helical" evidence="10">
    <location>
        <begin position="653"/>
        <end position="674"/>
    </location>
</feature>
<feature type="transmembrane region" description="Helical" evidence="10">
    <location>
        <begin position="1022"/>
        <end position="1040"/>
    </location>
</feature>
<keyword evidence="2" id="KW-1003">Cell membrane</keyword>
<feature type="transmembrane region" description="Helical" evidence="10">
    <location>
        <begin position="1084"/>
        <end position="1110"/>
    </location>
</feature>
<evidence type="ECO:0000256" key="8">
    <source>
        <dbReference type="ARBA" id="ARBA00023170"/>
    </source>
</evidence>
<keyword evidence="7 10" id="KW-0472">Membrane</keyword>
<dbReference type="eggNOG" id="ENOG502TKM4">
    <property type="taxonomic scope" value="Eukaryota"/>
</dbReference>
<feature type="transmembrane region" description="Helical" evidence="10">
    <location>
        <begin position="745"/>
        <end position="768"/>
    </location>
</feature>
<keyword evidence="3" id="KW-0716">Sensory transduction</keyword>
<feature type="transmembrane region" description="Helical" evidence="10">
    <location>
        <begin position="77"/>
        <end position="98"/>
    </location>
</feature>
<name>F4WRM9_ACREC</name>
<sequence length="1149" mass="132040">MSMTSMKPCYCQYISITRTAIMESSSRYLNVHHKSEPYNQNYENDLRNNLQLNVWIMKIIGTWPLTHSSIEMLWYRVLNVICYILLALLLIPSGIYIVLEIKDFYNQLKLGSALTFFFMAVLKYCALLLRENDIRKCVDYIKSDWRNVRYTDERRIMLQNANFGRRLVVICSVLMYGGVTFYFVAVPLTRAKIKEEDTNLTYRRLVFPVPSVIVDARRSPVNEIFYFIQLFAGFIAHNITVAACSLAALLAMHARGQLQVLMSWINHLVDGREGVNDTTNERLAKIIQLHMRILKNAKFGRRLVSICAFFMYGGAVFYYLALPFSKGKITESDGNLTYRPLVYPVASVILDARHSPISEILFWIQCLSGFIAHSITAGACSLAAVFAMHAYGRLEVLIQWIEHLVDGREDFCNNVDERLAMIVQQHVRILHNVRAFITSTRHKIIIMEKTNPVIDVNDYKKDLRLSIQLNRWILKPLGAWPKSIKISFIERYAYMLVNVICISLIGFLFVPSAIYLVLEMDDAYNILKLTGPLNFCLMAVIKYSSLIFRENDIRSGIEYIANDWINTRYYDDRMIMIKSAKFGRRLVTICAVFMYGGATFYYLALPLSNGKITEDGGNLTYRPLMYPVSSMIVDTRCSPIGEIFFCVQCLSGFIVHSITTGACSLAAVFAMHAYGRLEVLMQWIEHLVDGREDFCDNVDERLAMIVQQHVRILQYTVQVHRFIMGLIGVWPNMEKSGKWARLLRGLLRTACCFLLSFNLIPWVLYMFLILDTFKKRLRMIGGFFFYSMVPAMYFTLMLREDRIKKCIRHLQEDWRNVWDANDRKIMLDQARAGRFVIICTLLFLFTSGFTHRLIKPILRGTIVIGNVSIRPLVQGNYFIFFDPQQSPAYEIVFSMHLVTGIVIYIVTTSVCGITALFSMHACGQLKMLTVWLENTAIENQWSKCAIAQRLAAIVMHHVRIRKVRLLGPLLNCGMGCLKYSLLMYHAREIQSCLKQALHDWRDTVDWKNRKIMLSKAKIGRRFAIISAVFMYVGGLSYRTLVPLSKGRMLTPMNTTVRALACPSYFIKFDEQASPAYEIVFTLQFFAGLITYSVTVGAAGLAAFFVMHICGQLNILIVKFKHLNNIPEPEDRPVAILLADIVEHQIKVKT</sequence>
<evidence type="ECO:0000256" key="9">
    <source>
        <dbReference type="ARBA" id="ARBA00023224"/>
    </source>
</evidence>
<evidence type="ECO:0000256" key="7">
    <source>
        <dbReference type="ARBA" id="ARBA00023136"/>
    </source>
</evidence>
<evidence type="ECO:0000313" key="11">
    <source>
        <dbReference type="EMBL" id="EGI63174.1"/>
    </source>
</evidence>
<gene>
    <name evidence="11" type="ORF">G5I_08482</name>
</gene>
<feature type="transmembrane region" description="Helical" evidence="10">
    <location>
        <begin position="360"/>
        <end position="387"/>
    </location>
</feature>
<keyword evidence="12" id="KW-1185">Reference proteome</keyword>
<evidence type="ECO:0000256" key="5">
    <source>
        <dbReference type="ARBA" id="ARBA00022725"/>
    </source>
</evidence>
<feature type="transmembrane region" description="Helical" evidence="10">
    <location>
        <begin position="586"/>
        <end position="604"/>
    </location>
</feature>
<dbReference type="GO" id="GO:0004984">
    <property type="term" value="F:olfactory receptor activity"/>
    <property type="evidence" value="ECO:0007669"/>
    <property type="project" value="InterPro"/>
</dbReference>
<feature type="transmembrane region" description="Helical" evidence="10">
    <location>
        <begin position="299"/>
        <end position="321"/>
    </location>
</feature>
<evidence type="ECO:0008006" key="13">
    <source>
        <dbReference type="Google" id="ProtNLM"/>
    </source>
</evidence>
<accession>F4WRM9</accession>
<dbReference type="InParanoid" id="F4WRM9"/>
<dbReference type="GO" id="GO:0005886">
    <property type="term" value="C:plasma membrane"/>
    <property type="evidence" value="ECO:0007669"/>
    <property type="project" value="UniProtKB-SubCell"/>
</dbReference>
<feature type="transmembrane region" description="Helical" evidence="10">
    <location>
        <begin position="891"/>
        <end position="917"/>
    </location>
</feature>
<reference evidence="11" key="1">
    <citation type="submission" date="2011-02" db="EMBL/GenBank/DDBJ databases">
        <title>The genome of the leaf-cutting ant Acromyrmex echinatior suggests key adaptations to social evolution and fungus farming.</title>
        <authorList>
            <person name="Nygaard S."/>
            <person name="Zhang G."/>
        </authorList>
    </citation>
    <scope>NUCLEOTIDE SEQUENCE</scope>
</reference>
<feature type="transmembrane region" description="Helical" evidence="10">
    <location>
        <begin position="529"/>
        <end position="548"/>
    </location>
</feature>
<organism evidence="12">
    <name type="scientific">Acromyrmex echinatior</name>
    <name type="common">Panamanian leafcutter ant</name>
    <name type="synonym">Acromyrmex octospinosus echinatior</name>
    <dbReference type="NCBI Taxonomy" id="103372"/>
    <lineage>
        <taxon>Eukaryota</taxon>
        <taxon>Metazoa</taxon>
        <taxon>Ecdysozoa</taxon>
        <taxon>Arthropoda</taxon>
        <taxon>Hexapoda</taxon>
        <taxon>Insecta</taxon>
        <taxon>Pterygota</taxon>
        <taxon>Neoptera</taxon>
        <taxon>Endopterygota</taxon>
        <taxon>Hymenoptera</taxon>
        <taxon>Apocrita</taxon>
        <taxon>Aculeata</taxon>
        <taxon>Formicoidea</taxon>
        <taxon>Formicidae</taxon>
        <taxon>Myrmicinae</taxon>
        <taxon>Acromyrmex</taxon>
    </lineage>
</organism>
<feature type="transmembrane region" description="Helical" evidence="10">
    <location>
        <begin position="492"/>
        <end position="517"/>
    </location>
</feature>
<evidence type="ECO:0000256" key="6">
    <source>
        <dbReference type="ARBA" id="ARBA00022989"/>
    </source>
</evidence>
<keyword evidence="5" id="KW-0552">Olfaction</keyword>
<feature type="transmembrane region" description="Helical" evidence="10">
    <location>
        <begin position="832"/>
        <end position="850"/>
    </location>
</feature>
<dbReference type="GO" id="GO:0005549">
    <property type="term" value="F:odorant binding"/>
    <property type="evidence" value="ECO:0007669"/>
    <property type="project" value="InterPro"/>
</dbReference>
<dbReference type="Proteomes" id="UP000007755">
    <property type="component" value="Unassembled WGS sequence"/>
</dbReference>
<evidence type="ECO:0000256" key="2">
    <source>
        <dbReference type="ARBA" id="ARBA00022475"/>
    </source>
</evidence>
<keyword evidence="4 10" id="KW-0812">Transmembrane</keyword>
<dbReference type="EMBL" id="GL888291">
    <property type="protein sequence ID" value="EGI63174.1"/>
    <property type="molecule type" value="Genomic_DNA"/>
</dbReference>
<keyword evidence="6 10" id="KW-1133">Transmembrane helix</keyword>
<evidence type="ECO:0000256" key="3">
    <source>
        <dbReference type="ARBA" id="ARBA00022606"/>
    </source>
</evidence>
<evidence type="ECO:0000256" key="4">
    <source>
        <dbReference type="ARBA" id="ARBA00022692"/>
    </source>
</evidence>
<keyword evidence="9" id="KW-0807">Transducer</keyword>
<dbReference type="InterPro" id="IPR004117">
    <property type="entry name" value="7tm6_olfct_rcpt"/>
</dbReference>
<dbReference type="PANTHER" id="PTHR21137">
    <property type="entry name" value="ODORANT RECEPTOR"/>
    <property type="match status" value="1"/>
</dbReference>
<feature type="transmembrane region" description="Helical" evidence="10">
    <location>
        <begin position="780"/>
        <end position="798"/>
    </location>
</feature>
<dbReference type="PANTHER" id="PTHR21137:SF35">
    <property type="entry name" value="ODORANT RECEPTOR 19A-RELATED"/>
    <property type="match status" value="1"/>
</dbReference>
<feature type="transmembrane region" description="Helical" evidence="10">
    <location>
        <begin position="110"/>
        <end position="129"/>
    </location>
</feature>
<evidence type="ECO:0000256" key="10">
    <source>
        <dbReference type="SAM" id="Phobius"/>
    </source>
</evidence>
<keyword evidence="8" id="KW-0675">Receptor</keyword>
<dbReference type="OrthoDB" id="7539170at2759"/>